<evidence type="ECO:0000313" key="1">
    <source>
        <dbReference type="EMBL" id="MBK1864909.1"/>
    </source>
</evidence>
<proteinExistence type="predicted"/>
<accession>A0ACC5QWZ9</accession>
<gene>
    <name evidence="1" type="ORF">JHL16_00960</name>
</gene>
<evidence type="ECO:0000313" key="2">
    <source>
        <dbReference type="Proteomes" id="UP000616151"/>
    </source>
</evidence>
<comment type="caution">
    <text evidence="1">The sequence shown here is derived from an EMBL/GenBank/DDBJ whole genome shotgun (WGS) entry which is preliminary data.</text>
</comment>
<organism evidence="1 2">
    <name type="scientific">Taklimakanibacter albus</name>
    <dbReference type="NCBI Taxonomy" id="2800327"/>
    <lineage>
        <taxon>Bacteria</taxon>
        <taxon>Pseudomonadati</taxon>
        <taxon>Pseudomonadota</taxon>
        <taxon>Alphaproteobacteria</taxon>
        <taxon>Hyphomicrobiales</taxon>
        <taxon>Aestuariivirgaceae</taxon>
        <taxon>Taklimakanibacter</taxon>
    </lineage>
</organism>
<reference evidence="1" key="1">
    <citation type="submission" date="2021-01" db="EMBL/GenBank/DDBJ databases">
        <authorList>
            <person name="Sun Q."/>
        </authorList>
    </citation>
    <scope>NUCLEOTIDE SEQUENCE</scope>
    <source>
        <strain evidence="1">YIM B02566</strain>
    </source>
</reference>
<keyword evidence="2" id="KW-1185">Reference proteome</keyword>
<dbReference type="Proteomes" id="UP000616151">
    <property type="component" value="Unassembled WGS sequence"/>
</dbReference>
<protein>
    <submittedName>
        <fullName evidence="1">Tellurite resistance TerB family protein</fullName>
    </submittedName>
</protein>
<sequence>MFDPQKLLEQFLGGQGQQQQGQNAPAKSGSGFSPDMLKGLAGGAAAGGLVSILLGSKGGKKLAGSALKVGGVAVLGGLAYKAWQNYQATKGAQSTVPPVSQPMKDITPQAEGTVFLPSAPQERNELSLVLLRAMIAAAKADGHIDANEQKAIFDKLDEFALDNDAKAFVIDELRKPLDIDAVVRGATSVERAVEIYAASVLAIDPDDPAEQAYLAMLASRLKLDPALKASVETEARKLPVTAG</sequence>
<name>A0ACC5QWZ9_9HYPH</name>
<dbReference type="EMBL" id="JAENHL010000003">
    <property type="protein sequence ID" value="MBK1864909.1"/>
    <property type="molecule type" value="Genomic_DNA"/>
</dbReference>